<dbReference type="Proteomes" id="UP000248301">
    <property type="component" value="Unassembled WGS sequence"/>
</dbReference>
<dbReference type="Gene3D" id="3.30.870.10">
    <property type="entry name" value="Endonuclease Chain A"/>
    <property type="match status" value="1"/>
</dbReference>
<reference evidence="1 2" key="1">
    <citation type="submission" date="2017-07" db="EMBL/GenBank/DDBJ databases">
        <title>A draft genome sequence of Gluconacetobacter entanii LTH 4560.</title>
        <authorList>
            <person name="Skraban J."/>
            <person name="Cleenwerck I."/>
            <person name="Vandamme P."/>
            <person name="Trcek J."/>
        </authorList>
    </citation>
    <scope>NUCLEOTIDE SEQUENCE [LARGE SCALE GENOMIC DNA]</scope>
    <source>
        <strain evidence="1 2">LTH 4560</strain>
    </source>
</reference>
<dbReference type="OrthoDB" id="7224373at2"/>
<dbReference type="EMBL" id="NKUF01000120">
    <property type="protein sequence ID" value="PYD59672.1"/>
    <property type="molecule type" value="Genomic_DNA"/>
</dbReference>
<comment type="caution">
    <text evidence="1">The sequence shown here is derived from an EMBL/GenBank/DDBJ whole genome shotgun (WGS) entry which is preliminary data.</text>
</comment>
<name>A0A318PTX7_9PROT</name>
<protein>
    <submittedName>
        <fullName evidence="1">Uncharacterized protein</fullName>
    </submittedName>
</protein>
<sequence>MLAETDRAKLAVAFWWAGAIERLELNRSGLNLEILCNLDSGACNPEELRKMLDHPGITLKSHPSLHAKVWWTSTAAIVGSSNASTNGLALECEAGNGWHEANVRINDTRALDGICIWFDDLFKAGYRIKLADLDHAQALWNARKRIAPTGMRLARTLFDAYRSSPDNPVWQRVKIIYWCDHLDKKHQDWIDTEVNEGRISRNISAYSECENKILSNDYVLDFSIESENPVYNGIWKALPLGVHPTSLRLVRKINLLSLSAFGRFKISDIEEAALSGIATSTIRARSESFPSLTMPCCPSCEHADRGDQCPCG</sequence>
<organism evidence="1 2">
    <name type="scientific">Gluconacetobacter entanii</name>
    <dbReference type="NCBI Taxonomy" id="108528"/>
    <lineage>
        <taxon>Bacteria</taxon>
        <taxon>Pseudomonadati</taxon>
        <taxon>Pseudomonadota</taxon>
        <taxon>Alphaproteobacteria</taxon>
        <taxon>Acetobacterales</taxon>
        <taxon>Acetobacteraceae</taxon>
        <taxon>Gluconacetobacter</taxon>
    </lineage>
</organism>
<accession>A0A318PTX7</accession>
<proteinExistence type="predicted"/>
<evidence type="ECO:0000313" key="2">
    <source>
        <dbReference type="Proteomes" id="UP000248301"/>
    </source>
</evidence>
<dbReference type="CDD" id="cd09117">
    <property type="entry name" value="PLDc_Bfil_DEXD_like"/>
    <property type="match status" value="1"/>
</dbReference>
<evidence type="ECO:0000313" key="1">
    <source>
        <dbReference type="EMBL" id="PYD59672.1"/>
    </source>
</evidence>
<gene>
    <name evidence="1" type="ORF">CFR72_16590</name>
</gene>
<dbReference type="AlphaFoldDB" id="A0A318PTX7"/>